<comment type="caution">
    <text evidence="3">The sequence shown here is derived from an EMBL/GenBank/DDBJ whole genome shotgun (WGS) entry which is preliminary data.</text>
</comment>
<dbReference type="OrthoDB" id="10417371at2759"/>
<proteinExistence type="predicted"/>
<organism evidence="3 5">
    <name type="scientific">Carya illinoinensis</name>
    <name type="common">Pecan</name>
    <dbReference type="NCBI Taxonomy" id="32201"/>
    <lineage>
        <taxon>Eukaryota</taxon>
        <taxon>Viridiplantae</taxon>
        <taxon>Streptophyta</taxon>
        <taxon>Embryophyta</taxon>
        <taxon>Tracheophyta</taxon>
        <taxon>Spermatophyta</taxon>
        <taxon>Magnoliopsida</taxon>
        <taxon>eudicotyledons</taxon>
        <taxon>Gunneridae</taxon>
        <taxon>Pentapetalae</taxon>
        <taxon>rosids</taxon>
        <taxon>fabids</taxon>
        <taxon>Fagales</taxon>
        <taxon>Juglandaceae</taxon>
        <taxon>Carya</taxon>
    </lineage>
</organism>
<evidence type="ECO:0000256" key="1">
    <source>
        <dbReference type="SAM" id="MobiDB-lite"/>
    </source>
</evidence>
<keyword evidence="2" id="KW-0732">Signal</keyword>
<sequence length="117" mass="12620">MTMKTLLVLFVAFLPILATLQTNAETHVTVQANYVHQLSRTESTPGRKVNGGASHDSVNNDVVAASAETTAVANSTDTVDTDHEANPSYRGNINGTNSPSSSNTHHFFSDDRKPHRN</sequence>
<evidence type="ECO:0000313" key="5">
    <source>
        <dbReference type="Proteomes" id="UP000811609"/>
    </source>
</evidence>
<accession>A0A8T1RNX1</accession>
<evidence type="ECO:0000313" key="3">
    <source>
        <dbReference type="EMBL" id="KAG6667963.1"/>
    </source>
</evidence>
<name>A0A8T1RNX1_CARIL</name>
<dbReference type="AlphaFoldDB" id="A0A8T1RNX1"/>
<feature type="chain" id="PRO_5035890976" evidence="2">
    <location>
        <begin position="19"/>
        <end position="117"/>
    </location>
</feature>
<feature type="compositionally biased region" description="Basic and acidic residues" evidence="1">
    <location>
        <begin position="107"/>
        <end position="117"/>
    </location>
</feature>
<evidence type="ECO:0000313" key="4">
    <source>
        <dbReference type="EMBL" id="KAG6731571.1"/>
    </source>
</evidence>
<dbReference type="EMBL" id="CM031809">
    <property type="protein sequence ID" value="KAG6667963.1"/>
    <property type="molecule type" value="Genomic_DNA"/>
</dbReference>
<feature type="signal peptide" evidence="2">
    <location>
        <begin position="1"/>
        <end position="18"/>
    </location>
</feature>
<dbReference type="Proteomes" id="UP000811609">
    <property type="component" value="Chromosome 1"/>
</dbReference>
<gene>
    <name evidence="3" type="ORF">CIPAW_01G136900</name>
    <name evidence="4" type="ORF">I3842_01G135300</name>
</gene>
<feature type="compositionally biased region" description="Polar residues" evidence="1">
    <location>
        <begin position="89"/>
        <end position="106"/>
    </location>
</feature>
<protein>
    <submittedName>
        <fullName evidence="3">Uncharacterized protein</fullName>
    </submittedName>
</protein>
<evidence type="ECO:0000256" key="2">
    <source>
        <dbReference type="SAM" id="SignalP"/>
    </source>
</evidence>
<keyword evidence="5" id="KW-1185">Reference proteome</keyword>
<reference evidence="3" key="1">
    <citation type="submission" date="2020-12" db="EMBL/GenBank/DDBJ databases">
        <title>WGS assembly of Carya illinoinensis cv. Pawnee.</title>
        <authorList>
            <person name="Platts A."/>
            <person name="Shu S."/>
            <person name="Wright S."/>
            <person name="Barry K."/>
            <person name="Edger P."/>
            <person name="Pires J.C."/>
            <person name="Schmutz J."/>
        </authorList>
    </citation>
    <scope>NUCLEOTIDE SEQUENCE</scope>
    <source>
        <tissue evidence="3">Leaf</tissue>
    </source>
</reference>
<dbReference type="EMBL" id="CM031825">
    <property type="protein sequence ID" value="KAG6731571.1"/>
    <property type="molecule type" value="Genomic_DNA"/>
</dbReference>
<reference evidence="4" key="2">
    <citation type="submission" date="2021-01" db="EMBL/GenBank/DDBJ databases">
        <authorList>
            <person name="Lovell J.T."/>
            <person name="Bentley N."/>
            <person name="Bhattarai G."/>
            <person name="Jenkins J.W."/>
            <person name="Sreedasyam A."/>
            <person name="Alarcon Y."/>
            <person name="Bock C."/>
            <person name="Boston L."/>
            <person name="Carlson J."/>
            <person name="Cervantes K."/>
            <person name="Clermont K."/>
            <person name="Krom N."/>
            <person name="Kubenka K."/>
            <person name="Mamidi S."/>
            <person name="Mattison C."/>
            <person name="Monteros M."/>
            <person name="Pisani C."/>
            <person name="Plott C."/>
            <person name="Rajasekar S."/>
            <person name="Rhein H.S."/>
            <person name="Rohla C."/>
            <person name="Song M."/>
            <person name="Hilaire R.S."/>
            <person name="Shu S."/>
            <person name="Wells L."/>
            <person name="Wang X."/>
            <person name="Webber J."/>
            <person name="Heerema R.J."/>
            <person name="Klein P."/>
            <person name="Conner P."/>
            <person name="Grauke L."/>
            <person name="Grimwood J."/>
            <person name="Schmutz J."/>
            <person name="Randall J.J."/>
        </authorList>
    </citation>
    <scope>NUCLEOTIDE SEQUENCE</scope>
    <source>
        <tissue evidence="4">Leaf</tissue>
    </source>
</reference>
<feature type="region of interest" description="Disordered" evidence="1">
    <location>
        <begin position="38"/>
        <end position="117"/>
    </location>
</feature>
<feature type="compositionally biased region" description="Low complexity" evidence="1">
    <location>
        <begin position="62"/>
        <end position="76"/>
    </location>
</feature>
<dbReference type="Proteomes" id="UP000811246">
    <property type="component" value="Chromosome 1"/>
</dbReference>